<sequence>MSEVQLLQQCSMSAAGTCYPGAPLHQYQARTDASQSWRQGLQLFEAQACIQVEQRKNEELKTRLKLTAEALKGNGPTPKQSRSQQTRISYIPADASAPPVDQSENMAPQTPKPANARTVRDNSDIYDATPRNLCFRPKLAESSTVQSPASNMTSSEDMDMDDWQVVSPQDRGSPFAESVTTATDAATDIAAEAPADLADETRSECDWAEQIRGLEEVVAELRDGRTDGENKNRISDAMAHLMVLEDLRRLQEGRV</sequence>
<dbReference type="Proteomes" id="UP000770015">
    <property type="component" value="Unassembled WGS sequence"/>
</dbReference>
<proteinExistence type="predicted"/>
<name>A0A9P8VM38_9PEZI</name>
<keyword evidence="3" id="KW-1185">Reference proteome</keyword>
<dbReference type="EMBL" id="JAGSXJ010000002">
    <property type="protein sequence ID" value="KAH6695646.1"/>
    <property type="molecule type" value="Genomic_DNA"/>
</dbReference>
<organism evidence="2 3">
    <name type="scientific">Plectosphaerella plurivora</name>
    <dbReference type="NCBI Taxonomy" id="936078"/>
    <lineage>
        <taxon>Eukaryota</taxon>
        <taxon>Fungi</taxon>
        <taxon>Dikarya</taxon>
        <taxon>Ascomycota</taxon>
        <taxon>Pezizomycotina</taxon>
        <taxon>Sordariomycetes</taxon>
        <taxon>Hypocreomycetidae</taxon>
        <taxon>Glomerellales</taxon>
        <taxon>Plectosphaerellaceae</taxon>
        <taxon>Plectosphaerella</taxon>
    </lineage>
</organism>
<evidence type="ECO:0000256" key="1">
    <source>
        <dbReference type="SAM" id="MobiDB-lite"/>
    </source>
</evidence>
<accession>A0A9P8VM38</accession>
<comment type="caution">
    <text evidence="2">The sequence shown here is derived from an EMBL/GenBank/DDBJ whole genome shotgun (WGS) entry which is preliminary data.</text>
</comment>
<gene>
    <name evidence="2" type="ORF">F5X68DRAFT_198706</name>
</gene>
<dbReference type="AlphaFoldDB" id="A0A9P8VM38"/>
<evidence type="ECO:0000313" key="2">
    <source>
        <dbReference type="EMBL" id="KAH6695646.1"/>
    </source>
</evidence>
<feature type="region of interest" description="Disordered" evidence="1">
    <location>
        <begin position="94"/>
        <end position="117"/>
    </location>
</feature>
<evidence type="ECO:0000313" key="3">
    <source>
        <dbReference type="Proteomes" id="UP000770015"/>
    </source>
</evidence>
<reference evidence="2" key="1">
    <citation type="journal article" date="2021" name="Nat. Commun.">
        <title>Genetic determinants of endophytism in the Arabidopsis root mycobiome.</title>
        <authorList>
            <person name="Mesny F."/>
            <person name="Miyauchi S."/>
            <person name="Thiergart T."/>
            <person name="Pickel B."/>
            <person name="Atanasova L."/>
            <person name="Karlsson M."/>
            <person name="Huettel B."/>
            <person name="Barry K.W."/>
            <person name="Haridas S."/>
            <person name="Chen C."/>
            <person name="Bauer D."/>
            <person name="Andreopoulos W."/>
            <person name="Pangilinan J."/>
            <person name="LaButti K."/>
            <person name="Riley R."/>
            <person name="Lipzen A."/>
            <person name="Clum A."/>
            <person name="Drula E."/>
            <person name="Henrissat B."/>
            <person name="Kohler A."/>
            <person name="Grigoriev I.V."/>
            <person name="Martin F.M."/>
            <person name="Hacquard S."/>
        </authorList>
    </citation>
    <scope>NUCLEOTIDE SEQUENCE</scope>
    <source>
        <strain evidence="2">MPI-SDFR-AT-0117</strain>
    </source>
</reference>
<protein>
    <submittedName>
        <fullName evidence="2">Uncharacterized protein</fullName>
    </submittedName>
</protein>